<proteinExistence type="inferred from homology"/>
<evidence type="ECO:0000256" key="1">
    <source>
        <dbReference type="ARBA" id="ARBA00007637"/>
    </source>
</evidence>
<dbReference type="PATRIC" id="fig|400092.3.peg.59"/>
<dbReference type="Gene3D" id="3.40.50.720">
    <property type="entry name" value="NAD(P)-binding Rossmann-like Domain"/>
    <property type="match status" value="1"/>
</dbReference>
<dbReference type="EMBL" id="CP009621">
    <property type="protein sequence ID" value="AKD01870.1"/>
    <property type="molecule type" value="Genomic_DNA"/>
</dbReference>
<dbReference type="PRINTS" id="PR01713">
    <property type="entry name" value="NUCEPIMERASE"/>
</dbReference>
<dbReference type="InterPro" id="IPR001509">
    <property type="entry name" value="Epimerase_deHydtase"/>
</dbReference>
<accession>A0A0E3ZBM6</accession>
<sequence>MENRVLITGGAGFIGSHLADELLQHGYTVRALDNLSEQVHGKDCTRPEYLHEDVELMVGDVRNPEDVARALEGVDYVFHFAAMVGVGQSMYELKEYTDVNNIGTTVLLEALIKKPVKKLVVASSMSIYGEGMYKNPAGELTTVQERPLEQLKAADWELYNDKGEKLEPVPTSESKAPSLSSVYALSKYDQERLCLMVGRAYNIPTVAMRFFNVYGTRQALSNPYTGVLAIFASRLLNNNSPMIFEDGYQQRDFVHVRDVALACRLAMEKEEARGRVFNVGSGNNYTIREIGQRLATVMGKTELVPEITGKYRVGDIRHCYADISLAQEVLGFYPQVEFNAGLQELANWLEGQIAYDRVNEASAELAARGLTV</sequence>
<dbReference type="InterPro" id="IPR036291">
    <property type="entry name" value="NAD(P)-bd_dom_sf"/>
</dbReference>
<dbReference type="PANTHER" id="PTHR43000">
    <property type="entry name" value="DTDP-D-GLUCOSE 4,6-DEHYDRATASE-RELATED"/>
    <property type="match status" value="1"/>
</dbReference>
<evidence type="ECO:0000259" key="2">
    <source>
        <dbReference type="Pfam" id="PF01370"/>
    </source>
</evidence>
<name>A0A0E3ZBM6_9BACT</name>
<dbReference type="STRING" id="400092.PKOR_00270"/>
<evidence type="ECO:0000313" key="3">
    <source>
        <dbReference type="EMBL" id="AKD01870.1"/>
    </source>
</evidence>
<gene>
    <name evidence="3" type="ORF">PKOR_00270</name>
</gene>
<dbReference type="AlphaFoldDB" id="A0A0E3ZBM6"/>
<dbReference type="Pfam" id="PF01370">
    <property type="entry name" value="Epimerase"/>
    <property type="match status" value="2"/>
</dbReference>
<evidence type="ECO:0000313" key="4">
    <source>
        <dbReference type="Proteomes" id="UP000033109"/>
    </source>
</evidence>
<dbReference type="RefSeq" id="WP_046308575.1">
    <property type="nucleotide sequence ID" value="NZ_CBCSCY010000026.1"/>
</dbReference>
<feature type="domain" description="NAD-dependent epimerase/dehydratase" evidence="2">
    <location>
        <begin position="169"/>
        <end position="280"/>
    </location>
</feature>
<feature type="domain" description="NAD-dependent epimerase/dehydratase" evidence="2">
    <location>
        <begin position="5"/>
        <end position="141"/>
    </location>
</feature>
<reference evidence="3 4" key="1">
    <citation type="journal article" date="2015" name="Sci. Rep.">
        <title>Unraveling adaptation of Pontibacter korlensis to radiation and infertility in desert through complete genome and comparative transcriptomic analysis.</title>
        <authorList>
            <person name="Dai J."/>
            <person name="Dai W."/>
            <person name="Qiu C."/>
            <person name="Yang Z."/>
            <person name="Zhang Y."/>
            <person name="Zhou M."/>
            <person name="Zhang L."/>
            <person name="Fang C."/>
            <person name="Gao Q."/>
            <person name="Yang Q."/>
            <person name="Li X."/>
            <person name="Wang Z."/>
            <person name="Wang Z."/>
            <person name="Jia Z."/>
            <person name="Chen X."/>
        </authorList>
    </citation>
    <scope>NUCLEOTIDE SEQUENCE [LARGE SCALE GENOMIC DNA]</scope>
    <source>
        <strain evidence="3 4">X14-1T</strain>
    </source>
</reference>
<dbReference type="HOGENOM" id="CLU_007383_1_7_10"/>
<protein>
    <submittedName>
        <fullName evidence="3">Dehydratase</fullName>
    </submittedName>
</protein>
<organism evidence="3 4">
    <name type="scientific">Pontibacter korlensis</name>
    <dbReference type="NCBI Taxonomy" id="400092"/>
    <lineage>
        <taxon>Bacteria</taxon>
        <taxon>Pseudomonadati</taxon>
        <taxon>Bacteroidota</taxon>
        <taxon>Cytophagia</taxon>
        <taxon>Cytophagales</taxon>
        <taxon>Hymenobacteraceae</taxon>
        <taxon>Pontibacter</taxon>
    </lineage>
</organism>
<dbReference type="SUPFAM" id="SSF51735">
    <property type="entry name" value="NAD(P)-binding Rossmann-fold domains"/>
    <property type="match status" value="1"/>
</dbReference>
<dbReference type="Proteomes" id="UP000033109">
    <property type="component" value="Chromosome"/>
</dbReference>
<keyword evidence="4" id="KW-1185">Reference proteome</keyword>
<dbReference type="KEGG" id="pko:PKOR_00270"/>
<dbReference type="OrthoDB" id="9810015at2"/>
<comment type="similarity">
    <text evidence="1">Belongs to the NAD(P)-dependent epimerase/dehydratase family.</text>
</comment>